<dbReference type="Gene3D" id="3.30.2310.20">
    <property type="entry name" value="RelE-like"/>
    <property type="match status" value="1"/>
</dbReference>
<dbReference type="RefSeq" id="WP_064008790.1">
    <property type="nucleotide sequence ID" value="NZ_LUUG01000073.1"/>
</dbReference>
<dbReference type="EMBL" id="LUUG01000073">
    <property type="protein sequence ID" value="OAI04207.1"/>
    <property type="molecule type" value="Genomic_DNA"/>
</dbReference>
<protein>
    <submittedName>
        <fullName evidence="2">Addiction module toxin RelE</fullName>
    </submittedName>
</protein>
<comment type="caution">
    <text evidence="2">The sequence shown here is derived from an EMBL/GenBank/DDBJ whole genome shotgun (WGS) entry which is preliminary data.</text>
</comment>
<dbReference type="Pfam" id="PF05016">
    <property type="entry name" value="ParE_toxin"/>
    <property type="match status" value="1"/>
</dbReference>
<dbReference type="InterPro" id="IPR035093">
    <property type="entry name" value="RelE/ParE_toxin_dom_sf"/>
</dbReference>
<organism evidence="2 3">
    <name type="scientific">Methylomonas methanica</name>
    <dbReference type="NCBI Taxonomy" id="421"/>
    <lineage>
        <taxon>Bacteria</taxon>
        <taxon>Pseudomonadati</taxon>
        <taxon>Pseudomonadota</taxon>
        <taxon>Gammaproteobacteria</taxon>
        <taxon>Methylococcales</taxon>
        <taxon>Methylococcaceae</taxon>
        <taxon>Methylomonas</taxon>
    </lineage>
</organism>
<dbReference type="Proteomes" id="UP000078090">
    <property type="component" value="Unassembled WGS sequence"/>
</dbReference>
<accession>A0A177MEL1</accession>
<reference evidence="2 3" key="1">
    <citation type="submission" date="2016-03" db="EMBL/GenBank/DDBJ databases">
        <authorList>
            <person name="Ploux O."/>
        </authorList>
    </citation>
    <scope>NUCLEOTIDE SEQUENCE [LARGE SCALE GENOMIC DNA]</scope>
    <source>
        <strain evidence="2 3">R-45363</strain>
    </source>
</reference>
<name>A0A177MEL1_METMH</name>
<proteinExistence type="predicted"/>
<evidence type="ECO:0000313" key="3">
    <source>
        <dbReference type="Proteomes" id="UP000078090"/>
    </source>
</evidence>
<dbReference type="AlphaFoldDB" id="A0A177MEL1"/>
<keyword evidence="1" id="KW-1277">Toxin-antitoxin system</keyword>
<sequence>MKLVVAPPALTELHDAAAFYTLKANIELGLAFVAEFERAANFVLTNPLLGTLFRGTRRRYNLRRFPYSIIYQCTAEELRILAVAHHRRRPGYWAQRK</sequence>
<evidence type="ECO:0000313" key="2">
    <source>
        <dbReference type="EMBL" id="OAI04207.1"/>
    </source>
</evidence>
<dbReference type="OrthoDB" id="9809155at2"/>
<dbReference type="InterPro" id="IPR007712">
    <property type="entry name" value="RelE/ParE_toxin"/>
</dbReference>
<gene>
    <name evidence="2" type="ORF">A1332_14645</name>
</gene>
<evidence type="ECO:0000256" key="1">
    <source>
        <dbReference type="ARBA" id="ARBA00022649"/>
    </source>
</evidence>